<name>A0ABV0RGL2_9TELE</name>
<organism evidence="1 2">
    <name type="scientific">Xenoophorus captivus</name>
    <dbReference type="NCBI Taxonomy" id="1517983"/>
    <lineage>
        <taxon>Eukaryota</taxon>
        <taxon>Metazoa</taxon>
        <taxon>Chordata</taxon>
        <taxon>Craniata</taxon>
        <taxon>Vertebrata</taxon>
        <taxon>Euteleostomi</taxon>
        <taxon>Actinopterygii</taxon>
        <taxon>Neopterygii</taxon>
        <taxon>Teleostei</taxon>
        <taxon>Neoteleostei</taxon>
        <taxon>Acanthomorphata</taxon>
        <taxon>Ovalentaria</taxon>
        <taxon>Atherinomorphae</taxon>
        <taxon>Cyprinodontiformes</taxon>
        <taxon>Goodeidae</taxon>
        <taxon>Xenoophorus</taxon>
    </lineage>
</organism>
<dbReference type="Proteomes" id="UP001434883">
    <property type="component" value="Unassembled WGS sequence"/>
</dbReference>
<evidence type="ECO:0000313" key="2">
    <source>
        <dbReference type="Proteomes" id="UP001434883"/>
    </source>
</evidence>
<proteinExistence type="predicted"/>
<gene>
    <name evidence="1" type="ORF">XENOCAPTIV_002433</name>
</gene>
<reference evidence="1 2" key="1">
    <citation type="submission" date="2021-06" db="EMBL/GenBank/DDBJ databases">
        <authorList>
            <person name="Palmer J.M."/>
        </authorList>
    </citation>
    <scope>NUCLEOTIDE SEQUENCE [LARGE SCALE GENOMIC DNA]</scope>
    <source>
        <strain evidence="1 2">XC_2019</strain>
        <tissue evidence="1">Muscle</tissue>
    </source>
</reference>
<evidence type="ECO:0000313" key="1">
    <source>
        <dbReference type="EMBL" id="MEQ2206753.1"/>
    </source>
</evidence>
<keyword evidence="2" id="KW-1185">Reference proteome</keyword>
<comment type="caution">
    <text evidence="1">The sequence shown here is derived from an EMBL/GenBank/DDBJ whole genome shotgun (WGS) entry which is preliminary data.</text>
</comment>
<protein>
    <submittedName>
        <fullName evidence="1">Uncharacterized protein</fullName>
    </submittedName>
</protein>
<dbReference type="EMBL" id="JAHRIN010043255">
    <property type="protein sequence ID" value="MEQ2206753.1"/>
    <property type="molecule type" value="Genomic_DNA"/>
</dbReference>
<feature type="non-terminal residue" evidence="1">
    <location>
        <position position="100"/>
    </location>
</feature>
<sequence length="100" mass="11274">MESLCKHHLSSPATDAKMNFCLDFDWAILTHECTLFLTICLHLTLYVCGRESDVLSSNVLQPQTGFLHRKPCIWLDGAFMSSTGNCVLIVPFHSVHLRLP</sequence>
<accession>A0ABV0RGL2</accession>